<dbReference type="GO" id="GO:0008654">
    <property type="term" value="P:phospholipid biosynthetic process"/>
    <property type="evidence" value="ECO:0007669"/>
    <property type="project" value="UniProtKB-UniRule"/>
</dbReference>
<evidence type="ECO:0000256" key="10">
    <source>
        <dbReference type="HAMAP-Rule" id="MF_01043"/>
    </source>
</evidence>
<dbReference type="EMBL" id="SIUB01000002">
    <property type="protein sequence ID" value="TBN54383.1"/>
    <property type="molecule type" value="Genomic_DNA"/>
</dbReference>
<dbReference type="HAMAP" id="MF_01043">
    <property type="entry name" value="PlsY"/>
    <property type="match status" value="1"/>
</dbReference>
<keyword evidence="2 10" id="KW-0444">Lipid biosynthesis</keyword>
<dbReference type="Pfam" id="PF02660">
    <property type="entry name" value="G3P_acyltransf"/>
    <property type="match status" value="1"/>
</dbReference>
<keyword evidence="1 10" id="KW-1003">Cell membrane</keyword>
<comment type="similarity">
    <text evidence="10">Belongs to the PlsY family.</text>
</comment>
<evidence type="ECO:0000256" key="7">
    <source>
        <dbReference type="ARBA" id="ARBA00023136"/>
    </source>
</evidence>
<feature type="transmembrane region" description="Helical" evidence="10">
    <location>
        <begin position="6"/>
        <end position="27"/>
    </location>
</feature>
<evidence type="ECO:0000256" key="6">
    <source>
        <dbReference type="ARBA" id="ARBA00023098"/>
    </source>
</evidence>
<accession>A0A4Q9GJF1</accession>
<keyword evidence="7 10" id="KW-0472">Membrane</keyword>
<feature type="transmembrane region" description="Helical" evidence="10">
    <location>
        <begin position="78"/>
        <end position="98"/>
    </location>
</feature>
<dbReference type="OrthoDB" id="9777124at2"/>
<dbReference type="UniPathway" id="UPA00085"/>
<dbReference type="GO" id="GO:0043772">
    <property type="term" value="F:acyl-phosphate glycerol-3-phosphate acyltransferase activity"/>
    <property type="evidence" value="ECO:0007669"/>
    <property type="project" value="UniProtKB-UniRule"/>
</dbReference>
<dbReference type="SMART" id="SM01207">
    <property type="entry name" value="G3P_acyltransf"/>
    <property type="match status" value="1"/>
</dbReference>
<evidence type="ECO:0000256" key="1">
    <source>
        <dbReference type="ARBA" id="ARBA00022475"/>
    </source>
</evidence>
<keyword evidence="5 10" id="KW-1133">Transmembrane helix</keyword>
<feature type="transmembrane region" description="Helical" evidence="10">
    <location>
        <begin position="143"/>
        <end position="176"/>
    </location>
</feature>
<keyword evidence="9 10" id="KW-1208">Phospholipid metabolism</keyword>
<protein>
    <recommendedName>
        <fullName evidence="10">Glycerol-3-phosphate acyltransferase</fullName>
    </recommendedName>
    <alternativeName>
        <fullName evidence="10">Acyl-PO4 G3P acyltransferase</fullName>
    </alternativeName>
    <alternativeName>
        <fullName evidence="10">Acyl-phosphate--glycerol-3-phosphate acyltransferase</fullName>
    </alternativeName>
    <alternativeName>
        <fullName evidence="10">G3P acyltransferase</fullName>
        <shortName evidence="10">GPAT</shortName>
        <ecNumber evidence="10">2.3.1.275</ecNumber>
    </alternativeName>
    <alternativeName>
        <fullName evidence="10">Lysophosphatidic acid synthase</fullName>
        <shortName evidence="10">LPA synthase</shortName>
    </alternativeName>
</protein>
<proteinExistence type="inferred from homology"/>
<dbReference type="NCBIfam" id="TIGR00023">
    <property type="entry name" value="glycerol-3-phosphate 1-O-acyltransferase PlsY"/>
    <property type="match status" value="1"/>
</dbReference>
<dbReference type="InterPro" id="IPR003811">
    <property type="entry name" value="G3P_acylTferase_PlsY"/>
</dbReference>
<dbReference type="PANTHER" id="PTHR30309">
    <property type="entry name" value="INNER MEMBRANE PROTEIN YGIH"/>
    <property type="match status" value="1"/>
</dbReference>
<comment type="catalytic activity">
    <reaction evidence="10">
        <text>an acyl phosphate + sn-glycerol 3-phosphate = a 1-acyl-sn-glycero-3-phosphate + phosphate</text>
        <dbReference type="Rhea" id="RHEA:34075"/>
        <dbReference type="ChEBI" id="CHEBI:43474"/>
        <dbReference type="ChEBI" id="CHEBI:57597"/>
        <dbReference type="ChEBI" id="CHEBI:57970"/>
        <dbReference type="ChEBI" id="CHEBI:59918"/>
        <dbReference type="EC" id="2.3.1.275"/>
    </reaction>
</comment>
<organism evidence="11 12">
    <name type="scientific">Hansschlegelia quercus</name>
    <dbReference type="NCBI Taxonomy" id="2528245"/>
    <lineage>
        <taxon>Bacteria</taxon>
        <taxon>Pseudomonadati</taxon>
        <taxon>Pseudomonadota</taxon>
        <taxon>Alphaproteobacteria</taxon>
        <taxon>Hyphomicrobiales</taxon>
        <taxon>Methylopilaceae</taxon>
        <taxon>Hansschlegelia</taxon>
    </lineage>
</organism>
<keyword evidence="3 10" id="KW-0808">Transferase</keyword>
<feature type="transmembrane region" description="Helical" evidence="10">
    <location>
        <begin position="53"/>
        <end position="72"/>
    </location>
</feature>
<dbReference type="Proteomes" id="UP000291613">
    <property type="component" value="Unassembled WGS sequence"/>
</dbReference>
<sequence length="202" mass="20792">MTPLLVAVALGYLLGSIPFGVIVTYIGDGRDIRTIGSGNIGTTNVLRTGRKSLAALTLLGDMLKATVAVLIANHFWGPTAGLAAGAAAFIGHVFPVWLKFRGGKGVATYLGALIGVVWPAALVFAAAWILIAKTTRYSSLSALIASLAAPVAVAIFDAVNPTALVFAGLSALIWAFHRDNIARLLAGEEGRIGQRAAAAEEG</sequence>
<evidence type="ECO:0000256" key="2">
    <source>
        <dbReference type="ARBA" id="ARBA00022516"/>
    </source>
</evidence>
<name>A0A4Q9GJF1_9HYPH</name>
<evidence type="ECO:0000313" key="12">
    <source>
        <dbReference type="Proteomes" id="UP000291613"/>
    </source>
</evidence>
<evidence type="ECO:0000256" key="9">
    <source>
        <dbReference type="ARBA" id="ARBA00023264"/>
    </source>
</evidence>
<evidence type="ECO:0000256" key="4">
    <source>
        <dbReference type="ARBA" id="ARBA00022692"/>
    </source>
</evidence>
<evidence type="ECO:0000256" key="8">
    <source>
        <dbReference type="ARBA" id="ARBA00023209"/>
    </source>
</evidence>
<comment type="subunit">
    <text evidence="10">Probably interacts with PlsX.</text>
</comment>
<comment type="caution">
    <text evidence="11">The sequence shown here is derived from an EMBL/GenBank/DDBJ whole genome shotgun (WGS) entry which is preliminary data.</text>
</comment>
<evidence type="ECO:0000256" key="3">
    <source>
        <dbReference type="ARBA" id="ARBA00022679"/>
    </source>
</evidence>
<keyword evidence="4 10" id="KW-0812">Transmembrane</keyword>
<comment type="pathway">
    <text evidence="10">Lipid metabolism; phospholipid metabolism.</text>
</comment>
<dbReference type="GO" id="GO:0005886">
    <property type="term" value="C:plasma membrane"/>
    <property type="evidence" value="ECO:0007669"/>
    <property type="project" value="UniProtKB-SubCell"/>
</dbReference>
<feature type="transmembrane region" description="Helical" evidence="10">
    <location>
        <begin position="110"/>
        <end position="131"/>
    </location>
</feature>
<evidence type="ECO:0000256" key="5">
    <source>
        <dbReference type="ARBA" id="ARBA00022989"/>
    </source>
</evidence>
<keyword evidence="6 10" id="KW-0443">Lipid metabolism</keyword>
<comment type="function">
    <text evidence="10">Catalyzes the transfer of an acyl group from acyl-phosphate (acyl-PO(4)) to glycerol-3-phosphate (G3P) to form lysophosphatidic acid (LPA). This enzyme utilizes acyl-phosphate as fatty acyl donor, but not acyl-CoA or acyl-ACP.</text>
</comment>
<dbReference type="PANTHER" id="PTHR30309:SF0">
    <property type="entry name" value="GLYCEROL-3-PHOSPHATE ACYLTRANSFERASE-RELATED"/>
    <property type="match status" value="1"/>
</dbReference>
<gene>
    <name evidence="10 11" type="primary">plsY</name>
    <name evidence="11" type="ORF">EYR15_05990</name>
</gene>
<keyword evidence="12" id="KW-1185">Reference proteome</keyword>
<evidence type="ECO:0000313" key="11">
    <source>
        <dbReference type="EMBL" id="TBN54383.1"/>
    </source>
</evidence>
<reference evidence="11 12" key="1">
    <citation type="submission" date="2019-02" db="EMBL/GenBank/DDBJ databases">
        <title>Hansschlegelia quercus sp. nov., a novel methylotrophic bacterium from buds of oak (Quercus robur L.).</title>
        <authorList>
            <person name="Agafonova N.V."/>
            <person name="Kaparullina E.N."/>
            <person name="Grouzdev D.S."/>
            <person name="Doronina N.V."/>
        </authorList>
    </citation>
    <scope>NUCLEOTIDE SEQUENCE [LARGE SCALE GENOMIC DNA]</scope>
    <source>
        <strain evidence="11 12">Dub</strain>
    </source>
</reference>
<keyword evidence="11" id="KW-0012">Acyltransferase</keyword>
<keyword evidence="8 10" id="KW-0594">Phospholipid biosynthesis</keyword>
<comment type="subcellular location">
    <subcellularLocation>
        <location evidence="10">Cell membrane</location>
        <topology evidence="10">Multi-pass membrane protein</topology>
    </subcellularLocation>
</comment>
<dbReference type="RefSeq" id="WP_131002052.1">
    <property type="nucleotide sequence ID" value="NZ_JBHSZR010000005.1"/>
</dbReference>
<dbReference type="AlphaFoldDB" id="A0A4Q9GJF1"/>
<dbReference type="EC" id="2.3.1.275" evidence="10"/>